<gene>
    <name evidence="2" type="ORF">BCF50_1088</name>
</gene>
<dbReference type="EMBL" id="SOQW01000001">
    <property type="protein sequence ID" value="TDX95311.1"/>
    <property type="molecule type" value="Genomic_DNA"/>
</dbReference>
<keyword evidence="3" id="KW-1185">Reference proteome</keyword>
<evidence type="ECO:0000313" key="3">
    <source>
        <dbReference type="Proteomes" id="UP000295709"/>
    </source>
</evidence>
<dbReference type="SUPFAM" id="SSF117856">
    <property type="entry name" value="AF0104/ALDC/Ptd012-like"/>
    <property type="match status" value="1"/>
</dbReference>
<evidence type="ECO:0000313" key="2">
    <source>
        <dbReference type="EMBL" id="TDX95311.1"/>
    </source>
</evidence>
<proteinExistence type="predicted"/>
<reference evidence="2 3" key="1">
    <citation type="submission" date="2019-03" db="EMBL/GenBank/DDBJ databases">
        <title>Genomic Encyclopedia of Archaeal and Bacterial Type Strains, Phase II (KMG-II): from individual species to whole genera.</title>
        <authorList>
            <person name="Goeker M."/>
        </authorList>
    </citation>
    <scope>NUCLEOTIDE SEQUENCE [LARGE SCALE GENOMIC DNA]</scope>
    <source>
        <strain evidence="2 3">DSM 15235</strain>
    </source>
</reference>
<feature type="domain" description="PPC" evidence="1">
    <location>
        <begin position="14"/>
        <end position="146"/>
    </location>
</feature>
<name>A0ABY2G0Y9_9FLAO</name>
<dbReference type="Pfam" id="PF03479">
    <property type="entry name" value="PCC"/>
    <property type="match status" value="1"/>
</dbReference>
<dbReference type="RefSeq" id="WP_134197384.1">
    <property type="nucleotide sequence ID" value="NZ_RJTX01000001.1"/>
</dbReference>
<dbReference type="InterPro" id="IPR005175">
    <property type="entry name" value="PPC_dom"/>
</dbReference>
<dbReference type="Proteomes" id="UP000295709">
    <property type="component" value="Unassembled WGS sequence"/>
</dbReference>
<dbReference type="Gene3D" id="3.30.1330.80">
    <property type="entry name" value="Hypothetical protein, similar to alpha- acetolactate decarboxylase, domain 2"/>
    <property type="match status" value="1"/>
</dbReference>
<comment type="caution">
    <text evidence="2">The sequence shown here is derived from an EMBL/GenBank/DDBJ whole genome shotgun (WGS) entry which is preliminary data.</text>
</comment>
<evidence type="ECO:0000259" key="1">
    <source>
        <dbReference type="PROSITE" id="PS51742"/>
    </source>
</evidence>
<dbReference type="PROSITE" id="PS51742">
    <property type="entry name" value="PPC"/>
    <property type="match status" value="1"/>
</dbReference>
<sequence>MDVQLLRGRFWMARKIENVYIVNINEGVSIITGLTHFIMEQKIIAGKISGAGIADDLIMNFFNPHKKHNEHGEFFNHNTIINILGNFFMIHGEIKLFLDVILKKESHTTLSGQLLEATISGMNNFFIFPVGSLPVHQPFSDTQNWN</sequence>
<accession>A0ABY2G0Y9</accession>
<organism evidence="2 3">
    <name type="scientific">Chryseobacterium daecheongense</name>
    <dbReference type="NCBI Taxonomy" id="192389"/>
    <lineage>
        <taxon>Bacteria</taxon>
        <taxon>Pseudomonadati</taxon>
        <taxon>Bacteroidota</taxon>
        <taxon>Flavobacteriia</taxon>
        <taxon>Flavobacteriales</taxon>
        <taxon>Weeksellaceae</taxon>
        <taxon>Chryseobacterium group</taxon>
        <taxon>Chryseobacterium</taxon>
    </lineage>
</organism>
<protein>
    <submittedName>
        <fullName evidence="2">DNA-binding protein with PD1-like motif</fullName>
    </submittedName>
</protein>